<evidence type="ECO:0000256" key="11">
    <source>
        <dbReference type="PIRSR" id="PIRSR006816-1"/>
    </source>
</evidence>
<keyword evidence="2" id="KW-0813">Transport</keyword>
<dbReference type="RefSeq" id="WP_173080791.1">
    <property type="nucleotide sequence ID" value="NZ_BLTE01000001.1"/>
</dbReference>
<dbReference type="PROSITE" id="PS51384">
    <property type="entry name" value="FAD_FR"/>
    <property type="match status" value="1"/>
</dbReference>
<comment type="similarity">
    <text evidence="1">Belongs to the PyrK family.</text>
</comment>
<keyword evidence="9 12" id="KW-0411">Iron-sulfur</keyword>
<evidence type="ECO:0000256" key="7">
    <source>
        <dbReference type="ARBA" id="ARBA00022982"/>
    </source>
</evidence>
<dbReference type="Pfam" id="PF10418">
    <property type="entry name" value="DHODB_Fe-S_bind"/>
    <property type="match status" value="1"/>
</dbReference>
<feature type="binding site" evidence="12">
    <location>
        <position position="233"/>
    </location>
    <ligand>
        <name>[2Fe-2S] cluster</name>
        <dbReference type="ChEBI" id="CHEBI:190135"/>
    </ligand>
</feature>
<sequence length="259" mass="27683">MPHRHCRDVPVLAVAPAGPEGLANGLWRLELENPGFTGVKPGQFAMLRPPAWGFDPLWARPLSISRALDDRIVFHFLVAGRGTAAFTRLAPGEPVTVWGPLGQGFAVEPGAPTLLVGGGIGIAPFVEYAATHPTPGKLALLFGHRPPRSCYPYDELGAMIAVESFQDKTPEDIPRFVELLEKRIAEHAGGLVLACGPTPLLRSVKNLADKHGVRAQVSLENRMACGVGACLGCVAENPEGHRVQTCVKGPVFWADKVTL</sequence>
<dbReference type="InterPro" id="IPR019480">
    <property type="entry name" value="Dihydroorotate_DH_Fe-S-bd"/>
</dbReference>
<feature type="binding site" evidence="12">
    <location>
        <position position="225"/>
    </location>
    <ligand>
        <name>[2Fe-2S] cluster</name>
        <dbReference type="ChEBI" id="CHEBI:190135"/>
    </ligand>
</feature>
<keyword evidence="6 11" id="KW-0274">FAD</keyword>
<protein>
    <submittedName>
        <fullName evidence="14">Dihydroorotate dehydrogenase B (NAD(+)), electron transfer subunit</fullName>
    </submittedName>
</protein>
<dbReference type="GO" id="GO:0051537">
    <property type="term" value="F:2 iron, 2 sulfur cluster binding"/>
    <property type="evidence" value="ECO:0007669"/>
    <property type="project" value="UniProtKB-KW"/>
</dbReference>
<feature type="binding site" evidence="11">
    <location>
        <begin position="82"/>
        <end position="83"/>
    </location>
    <ligand>
        <name>FAD</name>
        <dbReference type="ChEBI" id="CHEBI:57692"/>
    </ligand>
</feature>
<evidence type="ECO:0000313" key="14">
    <source>
        <dbReference type="EMBL" id="GFK92588.1"/>
    </source>
</evidence>
<dbReference type="AlphaFoldDB" id="A0A6V8LQG7"/>
<evidence type="ECO:0000256" key="5">
    <source>
        <dbReference type="ARBA" id="ARBA00022723"/>
    </source>
</evidence>
<keyword evidence="15" id="KW-1185">Reference proteome</keyword>
<dbReference type="InterPro" id="IPR039261">
    <property type="entry name" value="FNR_nucleotide-bd"/>
</dbReference>
<dbReference type="GO" id="GO:0016491">
    <property type="term" value="F:oxidoreductase activity"/>
    <property type="evidence" value="ECO:0007669"/>
    <property type="project" value="InterPro"/>
</dbReference>
<dbReference type="SUPFAM" id="SSF52343">
    <property type="entry name" value="Ferredoxin reductase-like, C-terminal NADP-linked domain"/>
    <property type="match status" value="1"/>
</dbReference>
<reference evidence="14 15" key="1">
    <citation type="submission" date="2020-04" db="EMBL/GenBank/DDBJ databases">
        <authorList>
            <consortium name="Desulfovibrio sp. FSS-1 genome sequencing consortium"/>
            <person name="Shimoshige H."/>
            <person name="Kobayashi H."/>
            <person name="Maekawa T."/>
        </authorList>
    </citation>
    <scope>NUCLEOTIDE SEQUENCE [LARGE SCALE GENOMIC DNA]</scope>
    <source>
        <strain evidence="14 15">SIID29052-01</strain>
    </source>
</reference>
<evidence type="ECO:0000259" key="13">
    <source>
        <dbReference type="PROSITE" id="PS51384"/>
    </source>
</evidence>
<evidence type="ECO:0000313" key="15">
    <source>
        <dbReference type="Proteomes" id="UP000494245"/>
    </source>
</evidence>
<feature type="binding site" evidence="12">
    <location>
        <position position="246"/>
    </location>
    <ligand>
        <name>[2Fe-2S] cluster</name>
        <dbReference type="ChEBI" id="CHEBI:190135"/>
    </ligand>
</feature>
<dbReference type="InterPro" id="IPR050353">
    <property type="entry name" value="PyrK_electron_transfer"/>
</dbReference>
<feature type="domain" description="FAD-binding FR-type" evidence="13">
    <location>
        <begin position="4"/>
        <end position="107"/>
    </location>
</feature>
<dbReference type="GO" id="GO:0050660">
    <property type="term" value="F:flavin adenine dinucleotide binding"/>
    <property type="evidence" value="ECO:0007669"/>
    <property type="project" value="InterPro"/>
</dbReference>
<dbReference type="InterPro" id="IPR017938">
    <property type="entry name" value="Riboflavin_synthase-like_b-brl"/>
</dbReference>
<evidence type="ECO:0000256" key="1">
    <source>
        <dbReference type="ARBA" id="ARBA00006422"/>
    </source>
</evidence>
<evidence type="ECO:0000256" key="12">
    <source>
        <dbReference type="PIRSR" id="PIRSR006816-2"/>
    </source>
</evidence>
<dbReference type="Gene3D" id="2.10.240.10">
    <property type="entry name" value="Dihydroorotate dehydrogenase, electron transfer subunit"/>
    <property type="match status" value="1"/>
</dbReference>
<feature type="binding site" evidence="11">
    <location>
        <begin position="60"/>
        <end position="63"/>
    </location>
    <ligand>
        <name>FAD</name>
        <dbReference type="ChEBI" id="CHEBI:57692"/>
    </ligand>
</feature>
<dbReference type="InterPro" id="IPR037117">
    <property type="entry name" value="Dihydroorotate_DH_ele_sf"/>
</dbReference>
<evidence type="ECO:0000256" key="3">
    <source>
        <dbReference type="ARBA" id="ARBA00022630"/>
    </source>
</evidence>
<feature type="binding site" evidence="12">
    <location>
        <position position="230"/>
    </location>
    <ligand>
        <name>[2Fe-2S] cluster</name>
        <dbReference type="ChEBI" id="CHEBI:190135"/>
    </ligand>
</feature>
<dbReference type="InterPro" id="IPR012165">
    <property type="entry name" value="Cyt_c3_hydrogenase_gsu"/>
</dbReference>
<evidence type="ECO:0000256" key="4">
    <source>
        <dbReference type="ARBA" id="ARBA00022714"/>
    </source>
</evidence>
<dbReference type="Proteomes" id="UP000494245">
    <property type="component" value="Unassembled WGS sequence"/>
</dbReference>
<comment type="cofactor">
    <cofactor evidence="12">
        <name>[2Fe-2S] cluster</name>
        <dbReference type="ChEBI" id="CHEBI:190135"/>
    </cofactor>
    <text evidence="12">Binds 1 [2Fe-2S] cluster per subunit.</text>
</comment>
<dbReference type="PANTHER" id="PTHR43513">
    <property type="entry name" value="DIHYDROOROTATE DEHYDROGENASE B (NAD(+)), ELECTRON TRANSFER SUBUNIT"/>
    <property type="match status" value="1"/>
</dbReference>
<dbReference type="PANTHER" id="PTHR43513:SF3">
    <property type="entry name" value="DIHYDROOROTATE DEHYDROGENASE B (NAD(+)), ELECTRON TRANSFER SUBUNIT-RELATED"/>
    <property type="match status" value="1"/>
</dbReference>
<keyword evidence="4 12" id="KW-0001">2Fe-2S</keyword>
<keyword evidence="3 11" id="KW-0285">Flavoprotein</keyword>
<comment type="caution">
    <text evidence="14">The sequence shown here is derived from an EMBL/GenBank/DDBJ whole genome shotgun (WGS) entry which is preliminary data.</text>
</comment>
<keyword evidence="5 12" id="KW-0479">Metal-binding</keyword>
<comment type="cofactor">
    <cofactor evidence="11">
        <name>FAD</name>
        <dbReference type="ChEBI" id="CHEBI:57692"/>
    </cofactor>
    <text evidence="11">Binds 1 FAD per subunit.</text>
</comment>
<dbReference type="EMBL" id="BLTE01000001">
    <property type="protein sequence ID" value="GFK92588.1"/>
    <property type="molecule type" value="Genomic_DNA"/>
</dbReference>
<evidence type="ECO:0000256" key="9">
    <source>
        <dbReference type="ARBA" id="ARBA00023014"/>
    </source>
</evidence>
<dbReference type="GO" id="GO:0006221">
    <property type="term" value="P:pyrimidine nucleotide biosynthetic process"/>
    <property type="evidence" value="ECO:0007669"/>
    <property type="project" value="InterPro"/>
</dbReference>
<evidence type="ECO:0000256" key="2">
    <source>
        <dbReference type="ARBA" id="ARBA00022448"/>
    </source>
</evidence>
<reference evidence="14 15" key="2">
    <citation type="submission" date="2020-05" db="EMBL/GenBank/DDBJ databases">
        <title>Draft genome sequence of Desulfovibrio sp. strainFSS-1.</title>
        <authorList>
            <person name="Shimoshige H."/>
            <person name="Kobayashi H."/>
            <person name="Maekawa T."/>
        </authorList>
    </citation>
    <scope>NUCLEOTIDE SEQUENCE [LARGE SCALE GENOMIC DNA]</scope>
    <source>
        <strain evidence="14 15">SIID29052-01</strain>
    </source>
</reference>
<keyword evidence="8 12" id="KW-0408">Iron</keyword>
<proteinExistence type="inferred from homology"/>
<gene>
    <name evidence="14" type="primary">pyrK_1</name>
    <name evidence="14" type="ORF">NNJEOMEG_00413</name>
</gene>
<dbReference type="Gene3D" id="3.40.50.80">
    <property type="entry name" value="Nucleotide-binding domain of ferredoxin-NADP reductase (FNR) module"/>
    <property type="match status" value="1"/>
</dbReference>
<comment type="cofactor">
    <cofactor evidence="10">
        <name>[2Fe-2S] cluster</name>
        <dbReference type="ChEBI" id="CHEBI:190135"/>
    </cofactor>
</comment>
<evidence type="ECO:0000256" key="6">
    <source>
        <dbReference type="ARBA" id="ARBA00022827"/>
    </source>
</evidence>
<dbReference type="Gene3D" id="2.40.30.10">
    <property type="entry name" value="Translation factors"/>
    <property type="match status" value="1"/>
</dbReference>
<name>A0A6V8LQG7_9BACT</name>
<keyword evidence="7" id="KW-0249">Electron transport</keyword>
<dbReference type="InterPro" id="IPR017927">
    <property type="entry name" value="FAD-bd_FR_type"/>
</dbReference>
<evidence type="ECO:0000256" key="8">
    <source>
        <dbReference type="ARBA" id="ARBA00023004"/>
    </source>
</evidence>
<dbReference type="SUPFAM" id="SSF63380">
    <property type="entry name" value="Riboflavin synthase domain-like"/>
    <property type="match status" value="1"/>
</dbReference>
<dbReference type="PIRSF" id="PIRSF006816">
    <property type="entry name" value="Cyc3_hyd_g"/>
    <property type="match status" value="1"/>
</dbReference>
<dbReference type="GO" id="GO:0046872">
    <property type="term" value="F:metal ion binding"/>
    <property type="evidence" value="ECO:0007669"/>
    <property type="project" value="UniProtKB-KW"/>
</dbReference>
<accession>A0A6V8LQG7</accession>
<evidence type="ECO:0000256" key="10">
    <source>
        <dbReference type="ARBA" id="ARBA00034078"/>
    </source>
</evidence>
<organism evidence="14 15">
    <name type="scientific">Fundidesulfovibrio magnetotacticus</name>
    <dbReference type="NCBI Taxonomy" id="2730080"/>
    <lineage>
        <taxon>Bacteria</taxon>
        <taxon>Pseudomonadati</taxon>
        <taxon>Thermodesulfobacteriota</taxon>
        <taxon>Desulfovibrionia</taxon>
        <taxon>Desulfovibrionales</taxon>
        <taxon>Desulfovibrionaceae</taxon>
        <taxon>Fundidesulfovibrio</taxon>
    </lineage>
</organism>